<dbReference type="FunFam" id="3.40.50.300:FF:000295">
    <property type="entry name" value="Ras-related protein Rab7"/>
    <property type="match status" value="1"/>
</dbReference>
<evidence type="ECO:0000256" key="8">
    <source>
        <dbReference type="ARBA" id="ARBA00023289"/>
    </source>
</evidence>
<dbReference type="GO" id="GO:0003924">
    <property type="term" value="F:GTPase activity"/>
    <property type="evidence" value="ECO:0007669"/>
    <property type="project" value="InterPro"/>
</dbReference>
<organism evidence="10">
    <name type="scientific">Tetraselmis sp. GSL018</name>
    <dbReference type="NCBI Taxonomy" id="582737"/>
    <lineage>
        <taxon>Eukaryota</taxon>
        <taxon>Viridiplantae</taxon>
        <taxon>Chlorophyta</taxon>
        <taxon>core chlorophytes</taxon>
        <taxon>Chlorodendrophyceae</taxon>
        <taxon>Chlorodendrales</taxon>
        <taxon>Chlorodendraceae</taxon>
        <taxon>Tetraselmis</taxon>
    </lineage>
</organism>
<name>A0A061SF07_9CHLO</name>
<dbReference type="PANTHER" id="PTHR47981">
    <property type="entry name" value="RAB FAMILY"/>
    <property type="match status" value="1"/>
</dbReference>
<dbReference type="InterPro" id="IPR001806">
    <property type="entry name" value="Small_GTPase"/>
</dbReference>
<keyword evidence="3" id="KW-0547">Nucleotide-binding</keyword>
<dbReference type="SMART" id="SM00175">
    <property type="entry name" value="RAB"/>
    <property type="match status" value="1"/>
</dbReference>
<keyword evidence="8" id="KW-0636">Prenylation</keyword>
<evidence type="ECO:0000256" key="6">
    <source>
        <dbReference type="ARBA" id="ARBA00023136"/>
    </source>
</evidence>
<accession>A0A061SF07</accession>
<dbReference type="CDD" id="cd01862">
    <property type="entry name" value="Rab7"/>
    <property type="match status" value="1"/>
</dbReference>
<comment type="subcellular location">
    <subcellularLocation>
        <location evidence="9">Endomembrane system</location>
        <topology evidence="9">Lipid-anchor</topology>
        <orientation evidence="9">Cytoplasmic side</orientation>
    </subcellularLocation>
</comment>
<reference evidence="10" key="1">
    <citation type="submission" date="2014-05" db="EMBL/GenBank/DDBJ databases">
        <title>The transcriptome of the halophilic microalga Tetraselmis sp. GSL018 isolated from the Great Salt Lake, Utah.</title>
        <authorList>
            <person name="Jinkerson R.E."/>
            <person name="D'Adamo S."/>
            <person name="Posewitz M.C."/>
        </authorList>
    </citation>
    <scope>NUCLEOTIDE SEQUENCE</scope>
    <source>
        <strain evidence="10">GSL018</strain>
    </source>
</reference>
<dbReference type="SUPFAM" id="SSF52540">
    <property type="entry name" value="P-loop containing nucleoside triphosphate hydrolases"/>
    <property type="match status" value="1"/>
</dbReference>
<evidence type="ECO:0000256" key="7">
    <source>
        <dbReference type="ARBA" id="ARBA00023288"/>
    </source>
</evidence>
<dbReference type="PANTHER" id="PTHR47981:SF20">
    <property type="entry name" value="RAS-RELATED PROTEIN RAB-7A"/>
    <property type="match status" value="1"/>
</dbReference>
<dbReference type="NCBIfam" id="TIGR00231">
    <property type="entry name" value="small_GTP"/>
    <property type="match status" value="1"/>
</dbReference>
<dbReference type="PROSITE" id="PS51420">
    <property type="entry name" value="RHO"/>
    <property type="match status" value="1"/>
</dbReference>
<evidence type="ECO:0000256" key="4">
    <source>
        <dbReference type="ARBA" id="ARBA00022927"/>
    </source>
</evidence>
<dbReference type="GO" id="GO:0012505">
    <property type="term" value="C:endomembrane system"/>
    <property type="evidence" value="ECO:0007669"/>
    <property type="project" value="UniProtKB-SubCell"/>
</dbReference>
<dbReference type="SMART" id="SM00176">
    <property type="entry name" value="RAN"/>
    <property type="match status" value="1"/>
</dbReference>
<sequence>MASTRKRTLLKIIILGDSGVGKTSLMNQYVNKKFSGQYKATIGADFMTKEVEVGDRLVTMQIWDTAGQERFQSLGVAFYRGADCCVLVYDVNAIRSFENLDNWRDEFLIQASPSDPENFPFVCLGNKVDQDEGNARTVSEKKAKQWCAAKGNIPYFETSAKEDFNVDAAFQCIAQSALRNEAEEEVYYADTIDVNTAATPKRSNGCC</sequence>
<keyword evidence="2" id="KW-0813">Transport</keyword>
<dbReference type="Pfam" id="PF00071">
    <property type="entry name" value="Ras"/>
    <property type="match status" value="1"/>
</dbReference>
<dbReference type="GO" id="GO:0005525">
    <property type="term" value="F:GTP binding"/>
    <property type="evidence" value="ECO:0007669"/>
    <property type="project" value="UniProtKB-KW"/>
</dbReference>
<evidence type="ECO:0000256" key="3">
    <source>
        <dbReference type="ARBA" id="ARBA00022741"/>
    </source>
</evidence>
<proteinExistence type="inferred from homology"/>
<dbReference type="SMART" id="SM00174">
    <property type="entry name" value="RHO"/>
    <property type="match status" value="1"/>
</dbReference>
<dbReference type="InterPro" id="IPR027417">
    <property type="entry name" value="P-loop_NTPase"/>
</dbReference>
<protein>
    <submittedName>
        <fullName evidence="10">Ras-related protein Rab-7A</fullName>
    </submittedName>
</protein>
<keyword evidence="4" id="KW-0653">Protein transport</keyword>
<dbReference type="GO" id="GO:0015031">
    <property type="term" value="P:protein transport"/>
    <property type="evidence" value="ECO:0007669"/>
    <property type="project" value="UniProtKB-KW"/>
</dbReference>
<dbReference type="InterPro" id="IPR005225">
    <property type="entry name" value="Small_GTP-bd"/>
</dbReference>
<dbReference type="PROSITE" id="PS51419">
    <property type="entry name" value="RAB"/>
    <property type="match status" value="1"/>
</dbReference>
<dbReference type="Gene3D" id="3.40.50.300">
    <property type="entry name" value="P-loop containing nucleotide triphosphate hydrolases"/>
    <property type="match status" value="1"/>
</dbReference>
<dbReference type="SMART" id="SM00173">
    <property type="entry name" value="RAS"/>
    <property type="match status" value="1"/>
</dbReference>
<keyword evidence="6" id="KW-0472">Membrane</keyword>
<evidence type="ECO:0000256" key="1">
    <source>
        <dbReference type="ARBA" id="ARBA00006270"/>
    </source>
</evidence>
<evidence type="ECO:0000256" key="5">
    <source>
        <dbReference type="ARBA" id="ARBA00023134"/>
    </source>
</evidence>
<dbReference type="PROSITE" id="PS51421">
    <property type="entry name" value="RAS"/>
    <property type="match status" value="1"/>
</dbReference>
<keyword evidence="5" id="KW-0342">GTP-binding</keyword>
<dbReference type="EMBL" id="GBEZ01003542">
    <property type="protein sequence ID" value="JAC81604.1"/>
    <property type="molecule type" value="Transcribed_RNA"/>
</dbReference>
<evidence type="ECO:0000256" key="9">
    <source>
        <dbReference type="ARBA" id="ARBA00046278"/>
    </source>
</evidence>
<evidence type="ECO:0000256" key="2">
    <source>
        <dbReference type="ARBA" id="ARBA00022448"/>
    </source>
</evidence>
<dbReference type="AlphaFoldDB" id="A0A061SF07"/>
<gene>
    <name evidence="10" type="primary">RAB7A</name>
    <name evidence="10" type="ORF">TSPGSL018_7535</name>
</gene>
<comment type="similarity">
    <text evidence="1">Belongs to the small GTPase superfamily. Rab family.</text>
</comment>
<evidence type="ECO:0000313" key="10">
    <source>
        <dbReference type="EMBL" id="JAC81604.1"/>
    </source>
</evidence>
<dbReference type="GO" id="GO:0005774">
    <property type="term" value="C:vacuolar membrane"/>
    <property type="evidence" value="ECO:0007669"/>
    <property type="project" value="TreeGrafter"/>
</dbReference>
<dbReference type="PRINTS" id="PR00449">
    <property type="entry name" value="RASTRNSFRMNG"/>
</dbReference>
<keyword evidence="7" id="KW-0449">Lipoprotein</keyword>